<feature type="transmembrane region" description="Helical" evidence="1">
    <location>
        <begin position="16"/>
        <end position="39"/>
    </location>
</feature>
<keyword evidence="1" id="KW-0472">Membrane</keyword>
<dbReference type="Pfam" id="PF10617">
    <property type="entry name" value="DUF2474"/>
    <property type="match status" value="1"/>
</dbReference>
<dbReference type="InterPro" id="IPR018895">
    <property type="entry name" value="DUF2474"/>
</dbReference>
<comment type="caution">
    <text evidence="2">The sequence shown here is derived from an EMBL/GenBank/DDBJ whole genome shotgun (WGS) entry which is preliminary data.</text>
</comment>
<proteinExistence type="predicted"/>
<dbReference type="RefSeq" id="WP_311341375.1">
    <property type="nucleotide sequence ID" value="NZ_JAVRHS010000011.1"/>
</dbReference>
<keyword evidence="1" id="KW-0812">Transmembrane</keyword>
<organism evidence="2 3">
    <name type="scientific">Croceicoccus esteveae</name>
    <dbReference type="NCBI Taxonomy" id="3075597"/>
    <lineage>
        <taxon>Bacteria</taxon>
        <taxon>Pseudomonadati</taxon>
        <taxon>Pseudomonadota</taxon>
        <taxon>Alphaproteobacteria</taxon>
        <taxon>Sphingomonadales</taxon>
        <taxon>Erythrobacteraceae</taxon>
        <taxon>Croceicoccus</taxon>
    </lineage>
</organism>
<name>A0ABU2ZJL9_9SPHN</name>
<keyword evidence="3" id="KW-1185">Reference proteome</keyword>
<evidence type="ECO:0000256" key="1">
    <source>
        <dbReference type="SAM" id="Phobius"/>
    </source>
</evidence>
<accession>A0ABU2ZJL9</accession>
<gene>
    <name evidence="2" type="ORF">RM533_11535</name>
</gene>
<reference evidence="2 3" key="1">
    <citation type="submission" date="2023-09" db="EMBL/GenBank/DDBJ databases">
        <authorList>
            <person name="Rey-Velasco X."/>
        </authorList>
    </citation>
    <scope>NUCLEOTIDE SEQUENCE [LARGE SCALE GENOMIC DNA]</scope>
    <source>
        <strain evidence="2 3">F390</strain>
    </source>
</reference>
<protein>
    <submittedName>
        <fullName evidence="2">DUF2474 domain-containing protein</fullName>
    </submittedName>
</protein>
<evidence type="ECO:0000313" key="2">
    <source>
        <dbReference type="EMBL" id="MDT0576805.1"/>
    </source>
</evidence>
<dbReference type="EMBL" id="JAVRHS010000011">
    <property type="protein sequence ID" value="MDT0576805.1"/>
    <property type="molecule type" value="Genomic_DNA"/>
</dbReference>
<evidence type="ECO:0000313" key="3">
    <source>
        <dbReference type="Proteomes" id="UP001259803"/>
    </source>
</evidence>
<dbReference type="Proteomes" id="UP001259803">
    <property type="component" value="Unassembled WGS sequence"/>
</dbReference>
<sequence length="41" mass="4624">MTNDADRAPLWRRLGWLALIWAASVAVLGMVGLVLRYWLAP</sequence>
<keyword evidence="1" id="KW-1133">Transmembrane helix</keyword>